<dbReference type="EMBL" id="FKLO01000054">
    <property type="protein sequence ID" value="SAM66250.1"/>
    <property type="molecule type" value="Genomic_DNA"/>
</dbReference>
<keyword evidence="1" id="KW-0472">Membrane</keyword>
<dbReference type="Proteomes" id="UP000190837">
    <property type="component" value="Unassembled WGS sequence"/>
</dbReference>
<name>A0A1C3H4Y4_9GAMM</name>
<proteinExistence type="predicted"/>
<dbReference type="Pfam" id="PF13272">
    <property type="entry name" value="Holin_2-3"/>
    <property type="match status" value="1"/>
</dbReference>
<sequence>MPKKHNKMAIWYAISAVLLVVLAIIARQQIGLLLLKTIYISIALALGYYADRTIFAAYRPFEMRQEPIVFAAVMIRRALLVSAVVLAFAIGL</sequence>
<dbReference type="AlphaFoldDB" id="A0A1C3H4Y4"/>
<evidence type="ECO:0000313" key="3">
    <source>
        <dbReference type="Proteomes" id="UP000190837"/>
    </source>
</evidence>
<gene>
    <name evidence="2" type="ORF">CHUV0807_1590</name>
</gene>
<feature type="transmembrane region" description="Helical" evidence="1">
    <location>
        <begin position="32"/>
        <end position="49"/>
    </location>
</feature>
<accession>A0A1C3H4Y4</accession>
<protein>
    <recommendedName>
        <fullName evidence="4">Holin</fullName>
    </recommendedName>
</protein>
<dbReference type="InterPro" id="IPR025140">
    <property type="entry name" value="Holin_2-3"/>
</dbReference>
<dbReference type="RefSeq" id="WP_048713030.1">
    <property type="nucleotide sequence ID" value="NZ_CAUQEP010000012.1"/>
</dbReference>
<keyword evidence="1" id="KW-0812">Transmembrane</keyword>
<feature type="transmembrane region" description="Helical" evidence="1">
    <location>
        <begin position="9"/>
        <end position="26"/>
    </location>
</feature>
<reference evidence="3" key="1">
    <citation type="submission" date="2016-04" db="EMBL/GenBank/DDBJ databases">
        <authorList>
            <person name="Tagini F."/>
        </authorList>
    </citation>
    <scope>NUCLEOTIDE SEQUENCE [LARGE SCALE GENOMIC DNA]</scope>
    <source>
        <strain evidence="3">CHUV0807</strain>
    </source>
</reference>
<organism evidence="2 3">
    <name type="scientific">Cardiobacterium hominis</name>
    <dbReference type="NCBI Taxonomy" id="2718"/>
    <lineage>
        <taxon>Bacteria</taxon>
        <taxon>Pseudomonadati</taxon>
        <taxon>Pseudomonadota</taxon>
        <taxon>Gammaproteobacteria</taxon>
        <taxon>Cardiobacteriales</taxon>
        <taxon>Cardiobacteriaceae</taxon>
        <taxon>Cardiobacterium</taxon>
    </lineage>
</organism>
<evidence type="ECO:0000313" key="2">
    <source>
        <dbReference type="EMBL" id="SAM66250.1"/>
    </source>
</evidence>
<evidence type="ECO:0000256" key="1">
    <source>
        <dbReference type="SAM" id="Phobius"/>
    </source>
</evidence>
<keyword evidence="1" id="KW-1133">Transmembrane helix</keyword>
<evidence type="ECO:0008006" key="4">
    <source>
        <dbReference type="Google" id="ProtNLM"/>
    </source>
</evidence>
<feature type="transmembrane region" description="Helical" evidence="1">
    <location>
        <begin position="69"/>
        <end position="90"/>
    </location>
</feature>